<keyword evidence="6" id="KW-0539">Nucleus</keyword>
<dbReference type="WBParaSite" id="PSU_v2.g2917.t1">
    <property type="protein sequence ID" value="PSU_v2.g2917.t1"/>
    <property type="gene ID" value="PSU_v2.g2917"/>
</dbReference>
<feature type="domain" description="Transcription factor AP-2 C-terminal" evidence="8">
    <location>
        <begin position="254"/>
        <end position="458"/>
    </location>
</feature>
<dbReference type="InterPro" id="IPR004979">
    <property type="entry name" value="TF_AP2"/>
</dbReference>
<evidence type="ECO:0000256" key="5">
    <source>
        <dbReference type="ARBA" id="ARBA00023163"/>
    </source>
</evidence>
<evidence type="ECO:0000256" key="2">
    <source>
        <dbReference type="ARBA" id="ARBA00007770"/>
    </source>
</evidence>
<feature type="region of interest" description="Disordered" evidence="7">
    <location>
        <begin position="69"/>
        <end position="115"/>
    </location>
</feature>
<evidence type="ECO:0000313" key="9">
    <source>
        <dbReference type="Proteomes" id="UP000887577"/>
    </source>
</evidence>
<dbReference type="GO" id="GO:0000981">
    <property type="term" value="F:DNA-binding transcription factor activity, RNA polymerase II-specific"/>
    <property type="evidence" value="ECO:0007669"/>
    <property type="project" value="TreeGrafter"/>
</dbReference>
<accession>A0A914YQ21</accession>
<feature type="compositionally biased region" description="Basic and acidic residues" evidence="7">
    <location>
        <begin position="104"/>
        <end position="113"/>
    </location>
</feature>
<evidence type="ECO:0000259" key="8">
    <source>
        <dbReference type="Pfam" id="PF03299"/>
    </source>
</evidence>
<evidence type="ECO:0000313" key="10">
    <source>
        <dbReference type="WBParaSite" id="PSU_v2.g2917.t1"/>
    </source>
</evidence>
<organism evidence="9 10">
    <name type="scientific">Panagrolaimus superbus</name>
    <dbReference type="NCBI Taxonomy" id="310955"/>
    <lineage>
        <taxon>Eukaryota</taxon>
        <taxon>Metazoa</taxon>
        <taxon>Ecdysozoa</taxon>
        <taxon>Nematoda</taxon>
        <taxon>Chromadorea</taxon>
        <taxon>Rhabditida</taxon>
        <taxon>Tylenchina</taxon>
        <taxon>Panagrolaimomorpha</taxon>
        <taxon>Panagrolaimoidea</taxon>
        <taxon>Panagrolaimidae</taxon>
        <taxon>Panagrolaimus</taxon>
    </lineage>
</organism>
<dbReference type="InterPro" id="IPR013854">
    <property type="entry name" value="TF_AP2_C"/>
</dbReference>
<dbReference type="Proteomes" id="UP000887577">
    <property type="component" value="Unplaced"/>
</dbReference>
<sequence>MPVATEGGEQNNQIALANLLMQYYNYRNNNDETGTRLNTSIGINPLNGLTVETQPNYPTKSLVKIEMKEEMKSPGQATSSSSSSPHGSAGRSDSPASTVGSLPKEAEHADRKRPLAIQELLQSKKARLDKIKSVKPEGQTSEHPSPAPSASEGSHGGGLSDIIDRLARGDEDDSETTSSGGSTNGGAMPTAAFSPNVSSENNNSSILAALHSKQVVENNRSFSLTPQSRIPSSANDNGVLEHPVDGAIPLERVFAQVPGRLSLLSNVVKYKMTVGEVRRRLMGPEAFNFSLLGALLRRAKMPEKSQALVEELYSVGISIARGRRRMGTVTLLSALTEQESIQLAKDFRQITDKEFPIKNIAEKAFKDHFSSQIGQIKNAHDASMIVQERLKNLQKAKSVALEFMNLLDMDKSPVCDQNPTPVLEPSIQDPLSTYSMLTHGFGTPAVAVGMQTFFNFLEHQIESLSSKRG</sequence>
<evidence type="ECO:0000256" key="7">
    <source>
        <dbReference type="SAM" id="MobiDB-lite"/>
    </source>
</evidence>
<keyword evidence="4" id="KW-0238">DNA-binding</keyword>
<dbReference type="GO" id="GO:0005634">
    <property type="term" value="C:nucleus"/>
    <property type="evidence" value="ECO:0007669"/>
    <property type="project" value="UniProtKB-SubCell"/>
</dbReference>
<evidence type="ECO:0000256" key="4">
    <source>
        <dbReference type="ARBA" id="ARBA00023125"/>
    </source>
</evidence>
<feature type="compositionally biased region" description="Low complexity" evidence="7">
    <location>
        <begin position="141"/>
        <end position="153"/>
    </location>
</feature>
<name>A0A914YQ21_9BILA</name>
<evidence type="ECO:0000256" key="1">
    <source>
        <dbReference type="ARBA" id="ARBA00004123"/>
    </source>
</evidence>
<comment type="similarity">
    <text evidence="2">Belongs to the AP-2 family.</text>
</comment>
<dbReference type="PANTHER" id="PTHR10812:SF17">
    <property type="entry name" value="TRANSCRIPTION FACTOR AP-2, ISOFORM D"/>
    <property type="match status" value="1"/>
</dbReference>
<evidence type="ECO:0000256" key="6">
    <source>
        <dbReference type="ARBA" id="ARBA00023242"/>
    </source>
</evidence>
<feature type="compositionally biased region" description="Low complexity" evidence="7">
    <location>
        <begin position="73"/>
        <end position="94"/>
    </location>
</feature>
<evidence type="ECO:0000256" key="3">
    <source>
        <dbReference type="ARBA" id="ARBA00023015"/>
    </source>
</evidence>
<dbReference type="AlphaFoldDB" id="A0A914YQ21"/>
<dbReference type="PANTHER" id="PTHR10812">
    <property type="entry name" value="TRANSCRIPTION FACTOR AP-2"/>
    <property type="match status" value="1"/>
</dbReference>
<dbReference type="GO" id="GO:0000977">
    <property type="term" value="F:RNA polymerase II transcription regulatory region sequence-specific DNA binding"/>
    <property type="evidence" value="ECO:0007669"/>
    <property type="project" value="TreeGrafter"/>
</dbReference>
<comment type="subcellular location">
    <subcellularLocation>
        <location evidence="1">Nucleus</location>
    </subcellularLocation>
</comment>
<keyword evidence="3" id="KW-0805">Transcription regulation</keyword>
<proteinExistence type="inferred from homology"/>
<reference evidence="10" key="1">
    <citation type="submission" date="2022-11" db="UniProtKB">
        <authorList>
            <consortium name="WormBaseParasite"/>
        </authorList>
    </citation>
    <scope>IDENTIFICATION</scope>
</reference>
<keyword evidence="5" id="KW-0804">Transcription</keyword>
<keyword evidence="9" id="KW-1185">Reference proteome</keyword>
<protein>
    <submittedName>
        <fullName evidence="10">Transcription factor AP-2 C-terminal domain-containing protein</fullName>
    </submittedName>
</protein>
<dbReference type="Pfam" id="PF03299">
    <property type="entry name" value="TF_AP-2"/>
    <property type="match status" value="1"/>
</dbReference>
<feature type="region of interest" description="Disordered" evidence="7">
    <location>
        <begin position="134"/>
        <end position="199"/>
    </location>
</feature>
<dbReference type="PRINTS" id="PR01748">
    <property type="entry name" value="AP2TNSCPFCT"/>
</dbReference>
<dbReference type="GO" id="GO:0042127">
    <property type="term" value="P:regulation of cell population proliferation"/>
    <property type="evidence" value="ECO:0007669"/>
    <property type="project" value="TreeGrafter"/>
</dbReference>